<evidence type="ECO:0000256" key="6">
    <source>
        <dbReference type="ARBA" id="ARBA00022741"/>
    </source>
</evidence>
<dbReference type="RefSeq" id="WP_167675586.1">
    <property type="nucleotide sequence ID" value="NZ_CP050313.1"/>
</dbReference>
<evidence type="ECO:0000256" key="8">
    <source>
        <dbReference type="ARBA" id="ARBA00022840"/>
    </source>
</evidence>
<dbReference type="KEGG" id="saes:HBH39_03265"/>
<dbReference type="GO" id="GO:0005524">
    <property type="term" value="F:ATP binding"/>
    <property type="evidence" value="ECO:0007669"/>
    <property type="project" value="UniProtKB-KW"/>
</dbReference>
<evidence type="ECO:0000256" key="1">
    <source>
        <dbReference type="ARBA" id="ARBA00005051"/>
    </source>
</evidence>
<evidence type="ECO:0000256" key="4">
    <source>
        <dbReference type="ARBA" id="ARBA00016218"/>
    </source>
</evidence>
<dbReference type="PANTHER" id="PTHR43071:SF1">
    <property type="entry name" value="2-AMINO-4-HYDROXY-6-HYDROXYMETHYLDIHYDROPTERIDINE PYROPHOSPHOKINASE"/>
    <property type="match status" value="1"/>
</dbReference>
<dbReference type="InterPro" id="IPR035907">
    <property type="entry name" value="Hppk_sf"/>
</dbReference>
<evidence type="ECO:0000256" key="12">
    <source>
        <dbReference type="ARBA" id="ARBA00033413"/>
    </source>
</evidence>
<dbReference type="InterPro" id="IPR000550">
    <property type="entry name" value="Hppk"/>
</dbReference>
<comment type="function">
    <text evidence="10">Catalyzes the transfer of pyrophosphate from adenosine triphosphate (ATP) to 6-hydroxymethyl-7,8-dihydropterin, an enzymatic step in folate biosynthesis pathway.</text>
</comment>
<dbReference type="NCBIfam" id="TIGR01498">
    <property type="entry name" value="folK"/>
    <property type="match status" value="1"/>
</dbReference>
<evidence type="ECO:0000256" key="9">
    <source>
        <dbReference type="ARBA" id="ARBA00022909"/>
    </source>
</evidence>
<keyword evidence="9" id="KW-0289">Folate biosynthesis</keyword>
<reference evidence="14 15" key="1">
    <citation type="submission" date="2020-03" db="EMBL/GenBank/DDBJ databases">
        <title>Complete genome sequence of Shewanella sp.</title>
        <authorList>
            <person name="Kim Y.-S."/>
            <person name="Kim S.-J."/>
            <person name="Jung H.-K."/>
            <person name="Kim K.-H."/>
        </authorList>
    </citation>
    <scope>NUCLEOTIDE SEQUENCE [LARGE SCALE GENOMIC DNA]</scope>
    <source>
        <strain evidence="14 15">PN3F2</strain>
    </source>
</reference>
<dbReference type="Proteomes" id="UP000502608">
    <property type="component" value="Chromosome"/>
</dbReference>
<keyword evidence="7 14" id="KW-0418">Kinase</keyword>
<keyword evidence="5 14" id="KW-0808">Transferase</keyword>
<dbReference type="Pfam" id="PF01288">
    <property type="entry name" value="HPPK"/>
    <property type="match status" value="1"/>
</dbReference>
<name>A0A6G9QHU6_9GAMM</name>
<dbReference type="GO" id="GO:0046656">
    <property type="term" value="P:folic acid biosynthetic process"/>
    <property type="evidence" value="ECO:0007669"/>
    <property type="project" value="UniProtKB-KW"/>
</dbReference>
<dbReference type="PANTHER" id="PTHR43071">
    <property type="entry name" value="2-AMINO-4-HYDROXY-6-HYDROXYMETHYLDIHYDROPTERIDINE PYROPHOSPHOKINASE"/>
    <property type="match status" value="1"/>
</dbReference>
<dbReference type="GO" id="GO:0046654">
    <property type="term" value="P:tetrahydrofolate biosynthetic process"/>
    <property type="evidence" value="ECO:0007669"/>
    <property type="project" value="UniProtKB-UniPathway"/>
</dbReference>
<organism evidence="14 15">
    <name type="scientific">Shewanella aestuarii</name>
    <dbReference type="NCBI Taxonomy" id="1028752"/>
    <lineage>
        <taxon>Bacteria</taxon>
        <taxon>Pseudomonadati</taxon>
        <taxon>Pseudomonadota</taxon>
        <taxon>Gammaproteobacteria</taxon>
        <taxon>Alteromonadales</taxon>
        <taxon>Shewanellaceae</taxon>
        <taxon>Shewanella</taxon>
    </lineage>
</organism>
<evidence type="ECO:0000256" key="11">
    <source>
        <dbReference type="ARBA" id="ARBA00029766"/>
    </source>
</evidence>
<proteinExistence type="inferred from homology"/>
<dbReference type="CDD" id="cd00483">
    <property type="entry name" value="HPPK"/>
    <property type="match status" value="1"/>
</dbReference>
<dbReference type="SUPFAM" id="SSF55083">
    <property type="entry name" value="6-hydroxymethyl-7,8-dihydropterin pyrophosphokinase, HPPK"/>
    <property type="match status" value="1"/>
</dbReference>
<keyword evidence="15" id="KW-1185">Reference proteome</keyword>
<keyword evidence="8" id="KW-0067">ATP-binding</keyword>
<evidence type="ECO:0000256" key="2">
    <source>
        <dbReference type="ARBA" id="ARBA00005810"/>
    </source>
</evidence>
<feature type="domain" description="7,8-dihydro-6-hydroxymethylpterin-pyrophosphokinase" evidence="13">
    <location>
        <begin position="88"/>
        <end position="99"/>
    </location>
</feature>
<dbReference type="PROSITE" id="PS00794">
    <property type="entry name" value="HPPK"/>
    <property type="match status" value="1"/>
</dbReference>
<protein>
    <recommendedName>
        <fullName evidence="4">2-amino-4-hydroxy-6-hydroxymethyldihydropteridine pyrophosphokinase</fullName>
        <ecNumber evidence="3">2.7.6.3</ecNumber>
    </recommendedName>
    <alternativeName>
        <fullName evidence="11">6-hydroxymethyl-7,8-dihydropterin pyrophosphokinase</fullName>
    </alternativeName>
    <alternativeName>
        <fullName evidence="12">7,8-dihydro-6-hydroxymethylpterin-pyrophosphokinase</fullName>
    </alternativeName>
</protein>
<sequence>MAQVYVALGANLADPIKQLNQAVVELGHLAGKDQVIVSSYYSSTPMGDIIQPDYVNAVAGFQTELTPLDLLDALQAIENRQGRVREQRWGPRTLDLDLLLYGNQMINTPRLTVPHYGMKQRDFVLVPLAEIATNLVLPTGEPLNDLVTEDMSLSLHKISNP</sequence>
<accession>A0A6G9QHU6</accession>
<gene>
    <name evidence="14" type="primary">folK</name>
    <name evidence="14" type="ORF">HBH39_03265</name>
</gene>
<dbReference type="AlphaFoldDB" id="A0A6G9QHU6"/>
<dbReference type="EMBL" id="CP050313">
    <property type="protein sequence ID" value="QIR13645.1"/>
    <property type="molecule type" value="Genomic_DNA"/>
</dbReference>
<comment type="pathway">
    <text evidence="1">Cofactor biosynthesis; tetrahydrofolate biosynthesis; 2-amino-4-hydroxy-6-hydroxymethyl-7,8-dihydropteridine diphosphate from 7,8-dihydroneopterin triphosphate: step 4/4.</text>
</comment>
<keyword evidence="6" id="KW-0547">Nucleotide-binding</keyword>
<evidence type="ECO:0000313" key="15">
    <source>
        <dbReference type="Proteomes" id="UP000502608"/>
    </source>
</evidence>
<evidence type="ECO:0000313" key="14">
    <source>
        <dbReference type="EMBL" id="QIR13645.1"/>
    </source>
</evidence>
<evidence type="ECO:0000259" key="13">
    <source>
        <dbReference type="PROSITE" id="PS00794"/>
    </source>
</evidence>
<evidence type="ECO:0000256" key="7">
    <source>
        <dbReference type="ARBA" id="ARBA00022777"/>
    </source>
</evidence>
<dbReference type="Gene3D" id="3.30.70.560">
    <property type="entry name" value="7,8-Dihydro-6-hydroxymethylpterin-pyrophosphokinase HPPK"/>
    <property type="match status" value="1"/>
</dbReference>
<evidence type="ECO:0000256" key="10">
    <source>
        <dbReference type="ARBA" id="ARBA00029409"/>
    </source>
</evidence>
<dbReference type="EC" id="2.7.6.3" evidence="3"/>
<evidence type="ECO:0000256" key="3">
    <source>
        <dbReference type="ARBA" id="ARBA00013253"/>
    </source>
</evidence>
<dbReference type="UniPathway" id="UPA00077">
    <property type="reaction ID" value="UER00155"/>
</dbReference>
<comment type="similarity">
    <text evidence="2">Belongs to the HPPK family.</text>
</comment>
<dbReference type="GO" id="GO:0003848">
    <property type="term" value="F:2-amino-4-hydroxy-6-hydroxymethyldihydropteridine diphosphokinase activity"/>
    <property type="evidence" value="ECO:0007669"/>
    <property type="project" value="UniProtKB-EC"/>
</dbReference>
<evidence type="ECO:0000256" key="5">
    <source>
        <dbReference type="ARBA" id="ARBA00022679"/>
    </source>
</evidence>
<dbReference type="GO" id="GO:0016301">
    <property type="term" value="F:kinase activity"/>
    <property type="evidence" value="ECO:0007669"/>
    <property type="project" value="UniProtKB-KW"/>
</dbReference>